<keyword evidence="3" id="KW-1185">Reference proteome</keyword>
<comment type="caution">
    <text evidence="2">The sequence shown here is derived from an EMBL/GenBank/DDBJ whole genome shotgun (WGS) entry which is preliminary data.</text>
</comment>
<name>A3HVZ8_9BACT</name>
<organism evidence="2 3">
    <name type="scientific">Algoriphagus machipongonensis</name>
    <dbReference type="NCBI Taxonomy" id="388413"/>
    <lineage>
        <taxon>Bacteria</taxon>
        <taxon>Pseudomonadati</taxon>
        <taxon>Bacteroidota</taxon>
        <taxon>Cytophagia</taxon>
        <taxon>Cytophagales</taxon>
        <taxon>Cyclobacteriaceae</taxon>
        <taxon>Algoriphagus</taxon>
    </lineage>
</organism>
<feature type="chain" id="PRO_5002653247" description="Outer membrane protein beta-barrel domain-containing protein" evidence="1">
    <location>
        <begin position="32"/>
        <end position="193"/>
    </location>
</feature>
<dbReference type="Proteomes" id="UP000003919">
    <property type="component" value="Chromosome"/>
</dbReference>
<evidence type="ECO:0000313" key="2">
    <source>
        <dbReference type="EMBL" id="EAZ82320.1"/>
    </source>
</evidence>
<sequence length="193" mass="21046">MALDLQGKNKPTMKKLFLCFTFLLGGLAVQAQEMRDLDQINEDNSWLKLGVNLGVPVGDVSNISSLALGLDVAAQFMRTDNYGLGVATGYTNYFKKSDIGEGTGLTDGFGAVPLGLMFRYYPQPSGLFVGTDVGYTFLTGANSADGGAYIRPQIGYHNYDWNIFGYYNQVFRGDPGIDIQSVGVAVTYNIRFK</sequence>
<dbReference type="EMBL" id="AAXU02000001">
    <property type="protein sequence ID" value="EAZ82320.1"/>
    <property type="molecule type" value="Genomic_DNA"/>
</dbReference>
<dbReference type="EMBL" id="CM001023">
    <property type="protein sequence ID" value="EAZ82320.1"/>
    <property type="molecule type" value="Genomic_DNA"/>
</dbReference>
<accession>A3HVZ8</accession>
<dbReference type="STRING" id="388413.ALPR1_03725"/>
<evidence type="ECO:0008006" key="4">
    <source>
        <dbReference type="Google" id="ProtNLM"/>
    </source>
</evidence>
<keyword evidence="1" id="KW-0732">Signal</keyword>
<protein>
    <recommendedName>
        <fullName evidence="4">Outer membrane protein beta-barrel domain-containing protein</fullName>
    </recommendedName>
</protein>
<proteinExistence type="predicted"/>
<gene>
    <name evidence="2" type="ORF">ALPR1_03725</name>
</gene>
<dbReference type="eggNOG" id="ENOG502ZBR4">
    <property type="taxonomic scope" value="Bacteria"/>
</dbReference>
<evidence type="ECO:0000256" key="1">
    <source>
        <dbReference type="SAM" id="SignalP"/>
    </source>
</evidence>
<reference evidence="2 3" key="1">
    <citation type="journal article" date="2011" name="J. Bacteriol.">
        <title>Complete genome sequence of Algoriphagus sp. PR1, bacterial prey of a colony-forming choanoflagellate.</title>
        <authorList>
            <person name="Alegado R.A."/>
            <person name="Ferriera S."/>
            <person name="Nusbaum C."/>
            <person name="Young S.K."/>
            <person name="Zeng Q."/>
            <person name="Imamovic A."/>
            <person name="Fairclough S.R."/>
            <person name="King N."/>
        </authorList>
    </citation>
    <scope>NUCLEOTIDE SEQUENCE [LARGE SCALE GENOMIC DNA]</scope>
    <source>
        <strain evidence="2 3">PR1</strain>
    </source>
</reference>
<evidence type="ECO:0000313" key="3">
    <source>
        <dbReference type="Proteomes" id="UP000003919"/>
    </source>
</evidence>
<dbReference type="AlphaFoldDB" id="A3HVZ8"/>
<feature type="signal peptide" evidence="1">
    <location>
        <begin position="1"/>
        <end position="31"/>
    </location>
</feature>
<dbReference type="HOGENOM" id="CLU_116186_1_0_10"/>